<feature type="compositionally biased region" description="Polar residues" evidence="3">
    <location>
        <begin position="207"/>
        <end position="223"/>
    </location>
</feature>
<keyword evidence="6" id="KW-1185">Reference proteome</keyword>
<evidence type="ECO:0000256" key="4">
    <source>
        <dbReference type="SAM" id="SignalP"/>
    </source>
</evidence>
<dbReference type="InterPro" id="IPR000560">
    <property type="entry name" value="His_Pase_clade-2"/>
</dbReference>
<dbReference type="InterPro" id="IPR029033">
    <property type="entry name" value="His_PPase_superfam"/>
</dbReference>
<name>A0A372ITB9_9BACT</name>
<dbReference type="GO" id="GO:0030288">
    <property type="term" value="C:outer membrane-bounded periplasmic space"/>
    <property type="evidence" value="ECO:0007669"/>
    <property type="project" value="TreeGrafter"/>
</dbReference>
<reference evidence="5 6" key="1">
    <citation type="submission" date="2018-08" db="EMBL/GenBank/DDBJ databases">
        <title>Acidipila sp. 4G-K13, an acidobacterium isolated from forest soil.</title>
        <authorList>
            <person name="Gao Z.-H."/>
            <person name="Qiu L.-H."/>
        </authorList>
    </citation>
    <scope>NUCLEOTIDE SEQUENCE [LARGE SCALE GENOMIC DNA]</scope>
    <source>
        <strain evidence="5 6">4G-K13</strain>
    </source>
</reference>
<feature type="chain" id="PRO_5016723410" evidence="4">
    <location>
        <begin position="27"/>
        <end position="439"/>
    </location>
</feature>
<dbReference type="PANTHER" id="PTHR11567:SF110">
    <property type="entry name" value="2-PHOSPHOXYLOSE PHOSPHATASE 1"/>
    <property type="match status" value="1"/>
</dbReference>
<evidence type="ECO:0000313" key="6">
    <source>
        <dbReference type="Proteomes" id="UP000264702"/>
    </source>
</evidence>
<evidence type="ECO:0000256" key="1">
    <source>
        <dbReference type="ARBA" id="ARBA00005375"/>
    </source>
</evidence>
<dbReference type="InterPro" id="IPR050645">
    <property type="entry name" value="Histidine_acid_phosphatase"/>
</dbReference>
<dbReference type="InterPro" id="IPR033379">
    <property type="entry name" value="Acid_Pase_AS"/>
</dbReference>
<proteinExistence type="inferred from homology"/>
<dbReference type="Pfam" id="PF00328">
    <property type="entry name" value="His_Phos_2"/>
    <property type="match status" value="1"/>
</dbReference>
<dbReference type="PROSITE" id="PS00616">
    <property type="entry name" value="HIS_ACID_PHOSPHAT_1"/>
    <property type="match status" value="1"/>
</dbReference>
<accession>A0A372ITB9</accession>
<dbReference type="AlphaFoldDB" id="A0A372ITB9"/>
<evidence type="ECO:0000313" key="5">
    <source>
        <dbReference type="EMBL" id="RFU18166.1"/>
    </source>
</evidence>
<feature type="region of interest" description="Disordered" evidence="3">
    <location>
        <begin position="207"/>
        <end position="238"/>
    </location>
</feature>
<comment type="caution">
    <text evidence="5">The sequence shown here is derived from an EMBL/GenBank/DDBJ whole genome shotgun (WGS) entry which is preliminary data.</text>
</comment>
<dbReference type="CDD" id="cd07061">
    <property type="entry name" value="HP_HAP_like"/>
    <property type="match status" value="1"/>
</dbReference>
<feature type="signal peptide" evidence="4">
    <location>
        <begin position="1"/>
        <end position="26"/>
    </location>
</feature>
<sequence length="439" mass="46927">MRVQNPMRTTIAALLLAALATAAAQAQSAAPAESTVDAKTSLKFVVIVTRHGVRSPTGKIDQLNKYSRQSWPQWSVPAGYLTPHGAQLMTLFGKYDRELLASQGLLAPAGCADATHIRIIADSDQRTRETGRALAAGLAPGCTIDVTALPEGTEDPLFHPLAAGVGDTDKATAAAAISGRIGGNPQDLTEAYRAQFSALEEVLLSGSGKSTTEPRSLLSTPSSVAPGRGDHAADLNSPLSLASTMTENFLLEYTEGMDKENVGWGRIDLDKLRELLQLHVASEDIAQRTTYIARAQSSNLLDHLLRSMQQAANGQPVAGALSRTDDRLLILVGHDNNLANIAGNLNINWLIDGRRDDTPPGGALVFELWKSNRTGQYAVRTWYTAQTLDQMRNSTPLTLSSPPERAPVFLPACGQADGSCTWSGFEEALKAAIDPHFVK</sequence>
<dbReference type="SUPFAM" id="SSF53254">
    <property type="entry name" value="Phosphoglycerate mutase-like"/>
    <property type="match status" value="1"/>
</dbReference>
<protein>
    <submittedName>
        <fullName evidence="5">Histidine-type phosphatase</fullName>
    </submittedName>
</protein>
<keyword evidence="4" id="KW-0732">Signal</keyword>
<keyword evidence="2" id="KW-0378">Hydrolase</keyword>
<dbReference type="EMBL" id="QVQT01000001">
    <property type="protein sequence ID" value="RFU18166.1"/>
    <property type="molecule type" value="Genomic_DNA"/>
</dbReference>
<dbReference type="Proteomes" id="UP000264702">
    <property type="component" value="Unassembled WGS sequence"/>
</dbReference>
<evidence type="ECO:0000256" key="3">
    <source>
        <dbReference type="SAM" id="MobiDB-lite"/>
    </source>
</evidence>
<dbReference type="GO" id="GO:0050308">
    <property type="term" value="F:sugar-phosphatase activity"/>
    <property type="evidence" value="ECO:0007669"/>
    <property type="project" value="TreeGrafter"/>
</dbReference>
<evidence type="ECO:0000256" key="2">
    <source>
        <dbReference type="ARBA" id="ARBA00022801"/>
    </source>
</evidence>
<gene>
    <name evidence="5" type="ORF">D0Y96_00885</name>
</gene>
<dbReference type="PANTHER" id="PTHR11567">
    <property type="entry name" value="ACID PHOSPHATASE-RELATED"/>
    <property type="match status" value="1"/>
</dbReference>
<dbReference type="Gene3D" id="3.40.50.1240">
    <property type="entry name" value="Phosphoglycerate mutase-like"/>
    <property type="match status" value="2"/>
</dbReference>
<comment type="similarity">
    <text evidence="1">Belongs to the histidine acid phosphatase family.</text>
</comment>
<organism evidence="5 6">
    <name type="scientific">Paracidobacterium acidisoli</name>
    <dbReference type="NCBI Taxonomy" id="2303751"/>
    <lineage>
        <taxon>Bacteria</taxon>
        <taxon>Pseudomonadati</taxon>
        <taxon>Acidobacteriota</taxon>
        <taxon>Terriglobia</taxon>
        <taxon>Terriglobales</taxon>
        <taxon>Acidobacteriaceae</taxon>
        <taxon>Paracidobacterium</taxon>
    </lineage>
</organism>